<name>A0A1C7LMX8_GRIFR</name>
<reference evidence="1 2" key="1">
    <citation type="submission" date="2016-03" db="EMBL/GenBank/DDBJ databases">
        <title>Whole genome sequencing of Grifola frondosa 9006-11.</title>
        <authorList>
            <person name="Min B."/>
            <person name="Park H."/>
            <person name="Kim J.-G."/>
            <person name="Cho H."/>
            <person name="Oh Y.-L."/>
            <person name="Kong W.-S."/>
            <person name="Choi I.-G."/>
        </authorList>
    </citation>
    <scope>NUCLEOTIDE SEQUENCE [LARGE SCALE GENOMIC DNA]</scope>
    <source>
        <strain evidence="1 2">9006-11</strain>
    </source>
</reference>
<proteinExistence type="predicted"/>
<accession>A0A1C7LMX8</accession>
<dbReference type="Proteomes" id="UP000092993">
    <property type="component" value="Unassembled WGS sequence"/>
</dbReference>
<dbReference type="EMBL" id="LUGG01000038">
    <property type="protein sequence ID" value="OBZ65928.1"/>
    <property type="molecule type" value="Genomic_DNA"/>
</dbReference>
<sequence length="123" mass="13677">MLECLVDNDMFDICERRVSGHMRTCATTRSLVITLPNLSELCELCTYATAFGPSIHPLAFSINSVWISPMSMAAAHLDTQKPGLSIREAYQLHYLQIRSLARNATCRDFAIVSDAAAHRVFEG</sequence>
<comment type="caution">
    <text evidence="1">The sequence shown here is derived from an EMBL/GenBank/DDBJ whole genome shotgun (WGS) entry which is preliminary data.</text>
</comment>
<keyword evidence="2" id="KW-1185">Reference proteome</keyword>
<gene>
    <name evidence="1" type="ORF">A0H81_14047</name>
</gene>
<evidence type="ECO:0000313" key="1">
    <source>
        <dbReference type="EMBL" id="OBZ65928.1"/>
    </source>
</evidence>
<organism evidence="1 2">
    <name type="scientific">Grifola frondosa</name>
    <name type="common">Maitake</name>
    <name type="synonym">Polyporus frondosus</name>
    <dbReference type="NCBI Taxonomy" id="5627"/>
    <lineage>
        <taxon>Eukaryota</taxon>
        <taxon>Fungi</taxon>
        <taxon>Dikarya</taxon>
        <taxon>Basidiomycota</taxon>
        <taxon>Agaricomycotina</taxon>
        <taxon>Agaricomycetes</taxon>
        <taxon>Polyporales</taxon>
        <taxon>Grifolaceae</taxon>
        <taxon>Grifola</taxon>
    </lineage>
</organism>
<dbReference type="AlphaFoldDB" id="A0A1C7LMX8"/>
<protein>
    <submittedName>
        <fullName evidence="1">Uncharacterized protein</fullName>
    </submittedName>
</protein>
<evidence type="ECO:0000313" key="2">
    <source>
        <dbReference type="Proteomes" id="UP000092993"/>
    </source>
</evidence>